<dbReference type="EMBL" id="JBHLTG010000004">
    <property type="protein sequence ID" value="MFC0679882.1"/>
    <property type="molecule type" value="Genomic_DNA"/>
</dbReference>
<evidence type="ECO:0000313" key="6">
    <source>
        <dbReference type="Proteomes" id="UP001589896"/>
    </source>
</evidence>
<proteinExistence type="inferred from homology"/>
<dbReference type="RefSeq" id="WP_386671053.1">
    <property type="nucleotide sequence ID" value="NZ_JBHLTG010000004.1"/>
</dbReference>
<dbReference type="Proteomes" id="UP001589896">
    <property type="component" value="Unassembled WGS sequence"/>
</dbReference>
<dbReference type="NCBIfam" id="TIGR00685">
    <property type="entry name" value="T6PP"/>
    <property type="match status" value="1"/>
</dbReference>
<comment type="cofactor">
    <cofactor evidence="4">
        <name>Mg(2+)</name>
        <dbReference type="ChEBI" id="CHEBI:18420"/>
    </cofactor>
</comment>
<organism evidence="5 6">
    <name type="scientific">Lysobacter korlensis</name>
    <dbReference type="NCBI Taxonomy" id="553636"/>
    <lineage>
        <taxon>Bacteria</taxon>
        <taxon>Pseudomonadati</taxon>
        <taxon>Pseudomonadota</taxon>
        <taxon>Gammaproteobacteria</taxon>
        <taxon>Lysobacterales</taxon>
        <taxon>Lysobacteraceae</taxon>
        <taxon>Lysobacter</taxon>
    </lineage>
</organism>
<dbReference type="Gene3D" id="3.30.70.1020">
    <property type="entry name" value="Trehalose-6-phosphate phosphatase related protein, domain 2"/>
    <property type="match status" value="1"/>
</dbReference>
<keyword evidence="4" id="KW-0479">Metal-binding</keyword>
<protein>
    <recommendedName>
        <fullName evidence="4">Trehalose 6-phosphate phosphatase</fullName>
        <ecNumber evidence="4">3.1.3.12</ecNumber>
    </recommendedName>
</protein>
<dbReference type="InterPro" id="IPR044651">
    <property type="entry name" value="OTSB-like"/>
</dbReference>
<keyword evidence="6" id="KW-1185">Reference proteome</keyword>
<name>A0ABV6RSC3_9GAMM</name>
<gene>
    <name evidence="5" type="primary">otsB</name>
    <name evidence="5" type="ORF">ACFFGH_18750</name>
</gene>
<comment type="catalytic activity">
    <reaction evidence="4">
        <text>alpha,alpha-trehalose 6-phosphate + H2O = alpha,alpha-trehalose + phosphate</text>
        <dbReference type="Rhea" id="RHEA:23420"/>
        <dbReference type="ChEBI" id="CHEBI:15377"/>
        <dbReference type="ChEBI" id="CHEBI:16551"/>
        <dbReference type="ChEBI" id="CHEBI:43474"/>
        <dbReference type="ChEBI" id="CHEBI:58429"/>
        <dbReference type="EC" id="3.1.3.12"/>
    </reaction>
</comment>
<dbReference type="InterPro" id="IPR003337">
    <property type="entry name" value="Trehalose_PPase"/>
</dbReference>
<dbReference type="NCBIfam" id="TIGR01484">
    <property type="entry name" value="HAD-SF-IIB"/>
    <property type="match status" value="1"/>
</dbReference>
<comment type="function">
    <text evidence="4">Removes the phosphate from trehalose 6-phosphate to produce free trehalose.</text>
</comment>
<dbReference type="PANTHER" id="PTHR43768">
    <property type="entry name" value="TREHALOSE 6-PHOSPHATE PHOSPHATASE"/>
    <property type="match status" value="1"/>
</dbReference>
<dbReference type="GO" id="GO:0004805">
    <property type="term" value="F:trehalose-phosphatase activity"/>
    <property type="evidence" value="ECO:0007669"/>
    <property type="project" value="UniProtKB-EC"/>
</dbReference>
<reference evidence="5 6" key="1">
    <citation type="submission" date="2024-09" db="EMBL/GenBank/DDBJ databases">
        <authorList>
            <person name="Sun Q."/>
            <person name="Mori K."/>
        </authorList>
    </citation>
    <scope>NUCLEOTIDE SEQUENCE [LARGE SCALE GENOMIC DNA]</scope>
    <source>
        <strain evidence="5 6">KCTC 23076</strain>
    </source>
</reference>
<dbReference type="Pfam" id="PF02358">
    <property type="entry name" value="Trehalose_PPase"/>
    <property type="match status" value="1"/>
</dbReference>
<comment type="pathway">
    <text evidence="1 4">Glycan biosynthesis; trehalose biosynthesis.</text>
</comment>
<keyword evidence="3 4" id="KW-0378">Hydrolase</keyword>
<dbReference type="CDD" id="cd01627">
    <property type="entry name" value="HAD_TPP"/>
    <property type="match status" value="1"/>
</dbReference>
<keyword evidence="4" id="KW-0460">Magnesium</keyword>
<dbReference type="InterPro" id="IPR006379">
    <property type="entry name" value="HAD-SF_hydro_IIB"/>
</dbReference>
<evidence type="ECO:0000313" key="5">
    <source>
        <dbReference type="EMBL" id="MFC0679882.1"/>
    </source>
</evidence>
<evidence type="ECO:0000256" key="1">
    <source>
        <dbReference type="ARBA" id="ARBA00005199"/>
    </source>
</evidence>
<accession>A0ABV6RSC3</accession>
<dbReference type="EC" id="3.1.3.12" evidence="4"/>
<dbReference type="InterPro" id="IPR023214">
    <property type="entry name" value="HAD_sf"/>
</dbReference>
<evidence type="ECO:0000256" key="3">
    <source>
        <dbReference type="ARBA" id="ARBA00022801"/>
    </source>
</evidence>
<dbReference type="Gene3D" id="3.40.50.1000">
    <property type="entry name" value="HAD superfamily/HAD-like"/>
    <property type="match status" value="1"/>
</dbReference>
<dbReference type="SUPFAM" id="SSF56784">
    <property type="entry name" value="HAD-like"/>
    <property type="match status" value="1"/>
</dbReference>
<sequence length="258" mass="27243">MMHTHLPAPPALSTDWALFLDVDGSLLDFAATPDAVHVPDDLVDALSGLRDALDGALALVSGRSLQQLDDLFSPLRLPGAGLHGLQLRETPGATVESAPPPPGLDEIRQQGEAIAARHPGALVEDKGATLAFHWRASGASAAAPEFEALAESALATLPHYRMQPGNHVLELRPDGFDKGGAIRHLLETDRFRGRTPVFIGDDLTDEHGFEAVNDLGGIAVLVGTRTPTAAGFCIETPTALRAWLLNAATRLSKKEATA</sequence>
<comment type="similarity">
    <text evidence="2 4">Belongs to the trehalose phosphatase family.</text>
</comment>
<evidence type="ECO:0000256" key="2">
    <source>
        <dbReference type="ARBA" id="ARBA00008770"/>
    </source>
</evidence>
<dbReference type="InterPro" id="IPR036412">
    <property type="entry name" value="HAD-like_sf"/>
</dbReference>
<dbReference type="PANTHER" id="PTHR43768:SF3">
    <property type="entry name" value="TREHALOSE 6-PHOSPHATE PHOSPHATASE"/>
    <property type="match status" value="1"/>
</dbReference>
<comment type="caution">
    <text evidence="5">The sequence shown here is derived from an EMBL/GenBank/DDBJ whole genome shotgun (WGS) entry which is preliminary data.</text>
</comment>
<evidence type="ECO:0000256" key="4">
    <source>
        <dbReference type="RuleBase" id="RU361117"/>
    </source>
</evidence>